<dbReference type="EMBL" id="CAEZXP010000001">
    <property type="protein sequence ID" value="CAB4684074.1"/>
    <property type="molecule type" value="Genomic_DNA"/>
</dbReference>
<protein>
    <submittedName>
        <fullName evidence="2">Unannotated protein</fullName>
    </submittedName>
</protein>
<dbReference type="AlphaFoldDB" id="A0A6J6NGY0"/>
<proteinExistence type="predicted"/>
<feature type="transmembrane region" description="Helical" evidence="1">
    <location>
        <begin position="40"/>
        <end position="60"/>
    </location>
</feature>
<keyword evidence="1" id="KW-0812">Transmembrane</keyword>
<reference evidence="2" key="1">
    <citation type="submission" date="2020-05" db="EMBL/GenBank/DDBJ databases">
        <authorList>
            <person name="Chiriac C."/>
            <person name="Salcher M."/>
            <person name="Ghai R."/>
            <person name="Kavagutti S V."/>
        </authorList>
    </citation>
    <scope>NUCLEOTIDE SEQUENCE</scope>
</reference>
<feature type="transmembrane region" description="Helical" evidence="1">
    <location>
        <begin position="18"/>
        <end position="34"/>
    </location>
</feature>
<keyword evidence="1" id="KW-0472">Membrane</keyword>
<keyword evidence="1" id="KW-1133">Transmembrane helix</keyword>
<accession>A0A6J6NGY0</accession>
<name>A0A6J6NGY0_9ZZZZ</name>
<organism evidence="2">
    <name type="scientific">freshwater metagenome</name>
    <dbReference type="NCBI Taxonomy" id="449393"/>
    <lineage>
        <taxon>unclassified sequences</taxon>
        <taxon>metagenomes</taxon>
        <taxon>ecological metagenomes</taxon>
    </lineage>
</organism>
<evidence type="ECO:0000313" key="2">
    <source>
        <dbReference type="EMBL" id="CAB4684074.1"/>
    </source>
</evidence>
<gene>
    <name evidence="2" type="ORF">UFOPK2399_00156</name>
</gene>
<evidence type="ECO:0000256" key="1">
    <source>
        <dbReference type="SAM" id="Phobius"/>
    </source>
</evidence>
<sequence>MATTRIGTINRLRRSSRTVGIGLVTLGLILSWLADAVTAGMTLFGIGAVLIVLALFLATGPMPAPPGRRRA</sequence>